<evidence type="ECO:0000313" key="2">
    <source>
        <dbReference type="Proteomes" id="UP001066276"/>
    </source>
</evidence>
<gene>
    <name evidence="1" type="ORF">NDU88_003110</name>
</gene>
<comment type="caution">
    <text evidence="1">The sequence shown here is derived from an EMBL/GenBank/DDBJ whole genome shotgun (WGS) entry which is preliminary data.</text>
</comment>
<protein>
    <submittedName>
        <fullName evidence="1">Uncharacterized protein</fullName>
    </submittedName>
</protein>
<evidence type="ECO:0000313" key="1">
    <source>
        <dbReference type="EMBL" id="KAJ1177858.1"/>
    </source>
</evidence>
<sequence length="78" mass="8360">MLGHLWGSTGVEEDGGNCPLCCDPDQEMTKRKQPEADQEMTQEVICHGAASSCHASGGAWLRQMCGRVQGLEKTLAAI</sequence>
<dbReference type="Proteomes" id="UP001066276">
    <property type="component" value="Chromosome 3_2"/>
</dbReference>
<name>A0AAV7TMM1_PLEWA</name>
<accession>A0AAV7TMM1</accession>
<proteinExistence type="predicted"/>
<dbReference type="EMBL" id="JANPWB010000006">
    <property type="protein sequence ID" value="KAJ1177858.1"/>
    <property type="molecule type" value="Genomic_DNA"/>
</dbReference>
<reference evidence="1" key="1">
    <citation type="journal article" date="2022" name="bioRxiv">
        <title>Sequencing and chromosome-scale assembly of the giantPleurodeles waltlgenome.</title>
        <authorList>
            <person name="Brown T."/>
            <person name="Elewa A."/>
            <person name="Iarovenko S."/>
            <person name="Subramanian E."/>
            <person name="Araus A.J."/>
            <person name="Petzold A."/>
            <person name="Susuki M."/>
            <person name="Suzuki K.-i.T."/>
            <person name="Hayashi T."/>
            <person name="Toyoda A."/>
            <person name="Oliveira C."/>
            <person name="Osipova E."/>
            <person name="Leigh N.D."/>
            <person name="Simon A."/>
            <person name="Yun M.H."/>
        </authorList>
    </citation>
    <scope>NUCLEOTIDE SEQUENCE</scope>
    <source>
        <strain evidence="1">20211129_DDA</strain>
        <tissue evidence="1">Liver</tissue>
    </source>
</reference>
<keyword evidence="2" id="KW-1185">Reference proteome</keyword>
<organism evidence="1 2">
    <name type="scientific">Pleurodeles waltl</name>
    <name type="common">Iberian ribbed newt</name>
    <dbReference type="NCBI Taxonomy" id="8319"/>
    <lineage>
        <taxon>Eukaryota</taxon>
        <taxon>Metazoa</taxon>
        <taxon>Chordata</taxon>
        <taxon>Craniata</taxon>
        <taxon>Vertebrata</taxon>
        <taxon>Euteleostomi</taxon>
        <taxon>Amphibia</taxon>
        <taxon>Batrachia</taxon>
        <taxon>Caudata</taxon>
        <taxon>Salamandroidea</taxon>
        <taxon>Salamandridae</taxon>
        <taxon>Pleurodelinae</taxon>
        <taxon>Pleurodeles</taxon>
    </lineage>
</organism>
<dbReference type="AlphaFoldDB" id="A0AAV7TMM1"/>